<evidence type="ECO:0000259" key="3">
    <source>
        <dbReference type="PROSITE" id="PS51455"/>
    </source>
</evidence>
<dbReference type="GO" id="GO:0016308">
    <property type="term" value="F:1-phosphatidylinositol-4-phosphate 5-kinase activity"/>
    <property type="evidence" value="ECO:0007669"/>
    <property type="project" value="TreeGrafter"/>
</dbReference>
<sequence length="408" mass="48429">MENKKRSDSFYKRQKENQLKIWQIIKKLILQICEQNKSELNSYIEYQVENLSIFAKDKSPKNVKDYYNVNSYLKDNFQKLAQQLGFNLNEQILKSFSEQSDEVKDNEASTQDKKISIQEQLYNQMVYLGSNDASIHFSKDSRFVLKGIPQSQFNTFLREVNEVCLSSIYTKQHLLSVRIFGLFQIESEEIRDQSLELPYNYFILMENILYDWDFEQNQIKSIYDLKGSSVGRQYEHIESSDNEDIQEQPKSQNDSPKGNKDQKFHVFFGKDNDFKNKESDRNILKSLPQQLKQEIIQQLKEECHHYESLNLMDYSLMVVIGQNIQKQSDKKSQYETQNKFRNIQINEYVVSLAVIDYLCQFNFRKSLESTFKSFFCSNPNQISCVEPDIYYERIVKYATQEIFTISQN</sequence>
<keyword evidence="1" id="KW-0808">Transferase</keyword>
<dbReference type="GeneID" id="7826152"/>
<feature type="region of interest" description="Disordered" evidence="2">
    <location>
        <begin position="236"/>
        <end position="262"/>
    </location>
</feature>
<dbReference type="Gene3D" id="3.30.800.10">
    <property type="entry name" value="Phosphatidylinositol Phosphate Kinase II Beta"/>
    <property type="match status" value="1"/>
</dbReference>
<reference evidence="5" key="1">
    <citation type="journal article" date="2006" name="PLoS Biol.">
        <title>Macronuclear genome sequence of the ciliate Tetrahymena thermophila, a model eukaryote.</title>
        <authorList>
            <person name="Eisen J.A."/>
            <person name="Coyne R.S."/>
            <person name="Wu M."/>
            <person name="Wu D."/>
            <person name="Thiagarajan M."/>
            <person name="Wortman J.R."/>
            <person name="Badger J.H."/>
            <person name="Ren Q."/>
            <person name="Amedeo P."/>
            <person name="Jones K.M."/>
            <person name="Tallon L.J."/>
            <person name="Delcher A.L."/>
            <person name="Salzberg S.L."/>
            <person name="Silva J.C."/>
            <person name="Haas B.J."/>
            <person name="Majoros W.H."/>
            <person name="Farzad M."/>
            <person name="Carlton J.M."/>
            <person name="Smith R.K. Jr."/>
            <person name="Garg J."/>
            <person name="Pearlman R.E."/>
            <person name="Karrer K.M."/>
            <person name="Sun L."/>
            <person name="Manning G."/>
            <person name="Elde N.C."/>
            <person name="Turkewitz A.P."/>
            <person name="Asai D.J."/>
            <person name="Wilkes D.E."/>
            <person name="Wang Y."/>
            <person name="Cai H."/>
            <person name="Collins K."/>
            <person name="Stewart B.A."/>
            <person name="Lee S.R."/>
            <person name="Wilamowska K."/>
            <person name="Weinberg Z."/>
            <person name="Ruzzo W.L."/>
            <person name="Wloga D."/>
            <person name="Gaertig J."/>
            <person name="Frankel J."/>
            <person name="Tsao C.-C."/>
            <person name="Gorovsky M.A."/>
            <person name="Keeling P.J."/>
            <person name="Waller R.F."/>
            <person name="Patron N.J."/>
            <person name="Cherry J.M."/>
            <person name="Stover N.A."/>
            <person name="Krieger C.J."/>
            <person name="del Toro C."/>
            <person name="Ryder H.F."/>
            <person name="Williamson S.C."/>
            <person name="Barbeau R.A."/>
            <person name="Hamilton E.P."/>
            <person name="Orias E."/>
        </authorList>
    </citation>
    <scope>NUCLEOTIDE SEQUENCE [LARGE SCALE GENOMIC DNA]</scope>
    <source>
        <strain evidence="5">SB210</strain>
    </source>
</reference>
<dbReference type="InterPro" id="IPR027483">
    <property type="entry name" value="PInositol-4-P-4/5-kinase_C_sf"/>
</dbReference>
<proteinExistence type="predicted"/>
<dbReference type="SUPFAM" id="SSF56104">
    <property type="entry name" value="SAICAR synthase-like"/>
    <property type="match status" value="1"/>
</dbReference>
<dbReference type="EMBL" id="GG662441">
    <property type="protein sequence ID" value="EAS04792.2"/>
    <property type="molecule type" value="Genomic_DNA"/>
</dbReference>
<name>I7MIV9_TETTS</name>
<dbReference type="InterPro" id="IPR002498">
    <property type="entry name" value="PInositol-4-P-4/5-kinase_core"/>
</dbReference>
<dbReference type="AlphaFoldDB" id="I7MIV9"/>
<feature type="domain" description="PIPK" evidence="3">
    <location>
        <begin position="22"/>
        <end position="402"/>
    </location>
</feature>
<keyword evidence="1" id="KW-0418">Kinase</keyword>
<keyword evidence="5" id="KW-1185">Reference proteome</keyword>
<dbReference type="eggNOG" id="KOG0229">
    <property type="taxonomic scope" value="Eukaryota"/>
</dbReference>
<evidence type="ECO:0000313" key="5">
    <source>
        <dbReference type="Proteomes" id="UP000009168"/>
    </source>
</evidence>
<accession>I7MIV9</accession>
<dbReference type="CDD" id="cd00139">
    <property type="entry name" value="PIPKc"/>
    <property type="match status" value="1"/>
</dbReference>
<protein>
    <submittedName>
        <fullName evidence="4">Phosphatidylinositol 4-phosphate 5-kinase</fullName>
    </submittedName>
</protein>
<gene>
    <name evidence="4" type="ORF">TTHERM_00467410</name>
</gene>
<dbReference type="GO" id="GO:0005524">
    <property type="term" value="F:ATP binding"/>
    <property type="evidence" value="ECO:0007669"/>
    <property type="project" value="UniProtKB-UniRule"/>
</dbReference>
<dbReference type="OrthoDB" id="20783at2759"/>
<dbReference type="GO" id="GO:0046854">
    <property type="term" value="P:phosphatidylinositol phosphate biosynthetic process"/>
    <property type="evidence" value="ECO:0007669"/>
    <property type="project" value="TreeGrafter"/>
</dbReference>
<dbReference type="Proteomes" id="UP000009168">
    <property type="component" value="Unassembled WGS sequence"/>
</dbReference>
<keyword evidence="1" id="KW-0067">ATP-binding</keyword>
<dbReference type="GO" id="GO:0005886">
    <property type="term" value="C:plasma membrane"/>
    <property type="evidence" value="ECO:0007669"/>
    <property type="project" value="TreeGrafter"/>
</dbReference>
<dbReference type="InterPro" id="IPR027484">
    <property type="entry name" value="PInositol-4-P-5-kinase_N"/>
</dbReference>
<keyword evidence="1" id="KW-0547">Nucleotide-binding</keyword>
<dbReference type="InParanoid" id="I7MIV9"/>
<evidence type="ECO:0000256" key="1">
    <source>
        <dbReference type="PROSITE-ProRule" id="PRU00781"/>
    </source>
</evidence>
<dbReference type="RefSeq" id="XP_001025037.2">
    <property type="nucleotide sequence ID" value="XM_001025037.2"/>
</dbReference>
<dbReference type="STRING" id="312017.I7MIV9"/>
<evidence type="ECO:0000313" key="4">
    <source>
        <dbReference type="EMBL" id="EAS04792.2"/>
    </source>
</evidence>
<dbReference type="PANTHER" id="PTHR23086">
    <property type="entry name" value="PHOSPHATIDYLINOSITOL-4-PHOSPHATE 5-KINASE"/>
    <property type="match status" value="1"/>
</dbReference>
<dbReference type="PROSITE" id="PS51455">
    <property type="entry name" value="PIPK"/>
    <property type="match status" value="1"/>
</dbReference>
<organism evidence="4 5">
    <name type="scientific">Tetrahymena thermophila (strain SB210)</name>
    <dbReference type="NCBI Taxonomy" id="312017"/>
    <lineage>
        <taxon>Eukaryota</taxon>
        <taxon>Sar</taxon>
        <taxon>Alveolata</taxon>
        <taxon>Ciliophora</taxon>
        <taxon>Intramacronucleata</taxon>
        <taxon>Oligohymenophorea</taxon>
        <taxon>Hymenostomatida</taxon>
        <taxon>Tetrahymenina</taxon>
        <taxon>Tetrahymenidae</taxon>
        <taxon>Tetrahymena</taxon>
    </lineage>
</organism>
<dbReference type="SMART" id="SM00330">
    <property type="entry name" value="PIPKc"/>
    <property type="match status" value="1"/>
</dbReference>
<dbReference type="Gene3D" id="3.30.810.10">
    <property type="entry name" value="2-Layer Sandwich"/>
    <property type="match status" value="1"/>
</dbReference>
<dbReference type="Pfam" id="PF01504">
    <property type="entry name" value="PIP5K"/>
    <property type="match status" value="1"/>
</dbReference>
<evidence type="ECO:0000256" key="2">
    <source>
        <dbReference type="SAM" id="MobiDB-lite"/>
    </source>
</evidence>
<dbReference type="InterPro" id="IPR023610">
    <property type="entry name" value="PInositol-4/5-P-5/4-kinase"/>
</dbReference>
<dbReference type="PANTHER" id="PTHR23086:SF8">
    <property type="entry name" value="PHOSPHATIDYLINOSITOL 5-PHOSPHATE 4-KINASE, ISOFORM A"/>
    <property type="match status" value="1"/>
</dbReference>
<dbReference type="KEGG" id="tet:TTHERM_00467410"/>